<proteinExistence type="predicted"/>
<dbReference type="STRING" id="83767.SAMN05660652_01371"/>
<sequence length="103" mass="10952">MRSLLLNALCATVFAFSATTALAADVKMVGVVEKIQLAPDGKSAKATLKDNKSGNSVVLSIGDDETLDKFKDKRIQVGDEIRARFDDAGGNNQSKSFRKTAGC</sequence>
<feature type="chain" id="PRO_5011678285" description="DUF5666 domain-containing protein" evidence="1">
    <location>
        <begin position="24"/>
        <end position="103"/>
    </location>
</feature>
<dbReference type="AlphaFoldDB" id="A0A1G8AFW5"/>
<dbReference type="RefSeq" id="WP_091935817.1">
    <property type="nucleotide sequence ID" value="NZ_FNCY01000004.1"/>
</dbReference>
<evidence type="ECO:0000313" key="2">
    <source>
        <dbReference type="EMBL" id="SDH19746.1"/>
    </source>
</evidence>
<name>A0A1G8AFW5_9RHOO</name>
<dbReference type="EMBL" id="FNCY01000004">
    <property type="protein sequence ID" value="SDH19746.1"/>
    <property type="molecule type" value="Genomic_DNA"/>
</dbReference>
<organism evidence="2 3">
    <name type="scientific">Propionivibrio dicarboxylicus</name>
    <dbReference type="NCBI Taxonomy" id="83767"/>
    <lineage>
        <taxon>Bacteria</taxon>
        <taxon>Pseudomonadati</taxon>
        <taxon>Pseudomonadota</taxon>
        <taxon>Betaproteobacteria</taxon>
        <taxon>Rhodocyclales</taxon>
        <taxon>Rhodocyclaceae</taxon>
        <taxon>Propionivibrio</taxon>
    </lineage>
</organism>
<keyword evidence="3" id="KW-1185">Reference proteome</keyword>
<dbReference type="OrthoDB" id="9182313at2"/>
<feature type="signal peptide" evidence="1">
    <location>
        <begin position="1"/>
        <end position="23"/>
    </location>
</feature>
<evidence type="ECO:0000256" key="1">
    <source>
        <dbReference type="SAM" id="SignalP"/>
    </source>
</evidence>
<protein>
    <recommendedName>
        <fullName evidence="4">DUF5666 domain-containing protein</fullName>
    </recommendedName>
</protein>
<dbReference type="Proteomes" id="UP000198607">
    <property type="component" value="Unassembled WGS sequence"/>
</dbReference>
<accession>A0A1G8AFW5</accession>
<reference evidence="2 3" key="1">
    <citation type="submission" date="2016-10" db="EMBL/GenBank/DDBJ databases">
        <authorList>
            <person name="de Groot N.N."/>
        </authorList>
    </citation>
    <scope>NUCLEOTIDE SEQUENCE [LARGE SCALE GENOMIC DNA]</scope>
    <source>
        <strain evidence="2 3">DSM 5885</strain>
    </source>
</reference>
<evidence type="ECO:0000313" key="3">
    <source>
        <dbReference type="Proteomes" id="UP000198607"/>
    </source>
</evidence>
<keyword evidence="1" id="KW-0732">Signal</keyword>
<gene>
    <name evidence="2" type="ORF">SAMN05660652_01371</name>
</gene>
<evidence type="ECO:0008006" key="4">
    <source>
        <dbReference type="Google" id="ProtNLM"/>
    </source>
</evidence>